<gene>
    <name evidence="1" type="ORF">B0H17DRAFT_1107865</name>
</gene>
<keyword evidence="2" id="KW-1185">Reference proteome</keyword>
<comment type="caution">
    <text evidence="1">The sequence shown here is derived from an EMBL/GenBank/DDBJ whole genome shotgun (WGS) entry which is preliminary data.</text>
</comment>
<evidence type="ECO:0000313" key="1">
    <source>
        <dbReference type="EMBL" id="KAJ7633956.1"/>
    </source>
</evidence>
<sequence length="67" mass="7169">MRAASHALLLPLPHPGRRVVAAISTTQMPHPTADAVPTTAARDPSSTLRCGFRVHLPPSPSVFDPRH</sequence>
<dbReference type="AlphaFoldDB" id="A0AAD7FRP3"/>
<dbReference type="Proteomes" id="UP001221757">
    <property type="component" value="Unassembled WGS sequence"/>
</dbReference>
<dbReference type="EMBL" id="JARKIE010000482">
    <property type="protein sequence ID" value="KAJ7633956.1"/>
    <property type="molecule type" value="Genomic_DNA"/>
</dbReference>
<accession>A0AAD7FRP3</accession>
<name>A0AAD7FRP3_MYCRO</name>
<proteinExistence type="predicted"/>
<protein>
    <submittedName>
        <fullName evidence="1">Uncharacterized protein</fullName>
    </submittedName>
</protein>
<organism evidence="1 2">
    <name type="scientific">Mycena rosella</name>
    <name type="common">Pink bonnet</name>
    <name type="synonym">Agaricus rosellus</name>
    <dbReference type="NCBI Taxonomy" id="1033263"/>
    <lineage>
        <taxon>Eukaryota</taxon>
        <taxon>Fungi</taxon>
        <taxon>Dikarya</taxon>
        <taxon>Basidiomycota</taxon>
        <taxon>Agaricomycotina</taxon>
        <taxon>Agaricomycetes</taxon>
        <taxon>Agaricomycetidae</taxon>
        <taxon>Agaricales</taxon>
        <taxon>Marasmiineae</taxon>
        <taxon>Mycenaceae</taxon>
        <taxon>Mycena</taxon>
    </lineage>
</organism>
<evidence type="ECO:0000313" key="2">
    <source>
        <dbReference type="Proteomes" id="UP001221757"/>
    </source>
</evidence>
<reference evidence="1" key="1">
    <citation type="submission" date="2023-03" db="EMBL/GenBank/DDBJ databases">
        <title>Massive genome expansion in bonnet fungi (Mycena s.s.) driven by repeated elements and novel gene families across ecological guilds.</title>
        <authorList>
            <consortium name="Lawrence Berkeley National Laboratory"/>
            <person name="Harder C.B."/>
            <person name="Miyauchi S."/>
            <person name="Viragh M."/>
            <person name="Kuo A."/>
            <person name="Thoen E."/>
            <person name="Andreopoulos B."/>
            <person name="Lu D."/>
            <person name="Skrede I."/>
            <person name="Drula E."/>
            <person name="Henrissat B."/>
            <person name="Morin E."/>
            <person name="Kohler A."/>
            <person name="Barry K."/>
            <person name="LaButti K."/>
            <person name="Morin E."/>
            <person name="Salamov A."/>
            <person name="Lipzen A."/>
            <person name="Mereny Z."/>
            <person name="Hegedus B."/>
            <person name="Baldrian P."/>
            <person name="Stursova M."/>
            <person name="Weitz H."/>
            <person name="Taylor A."/>
            <person name="Grigoriev I.V."/>
            <person name="Nagy L.G."/>
            <person name="Martin F."/>
            <person name="Kauserud H."/>
        </authorList>
    </citation>
    <scope>NUCLEOTIDE SEQUENCE</scope>
    <source>
        <strain evidence="1">CBHHK067</strain>
    </source>
</reference>